<keyword evidence="11 12" id="KW-0449">Lipoprotein</keyword>
<dbReference type="InterPro" id="IPR001708">
    <property type="entry name" value="YidC/ALB3/OXA1/COX18"/>
</dbReference>
<dbReference type="GO" id="GO:0005886">
    <property type="term" value="C:plasma membrane"/>
    <property type="evidence" value="ECO:0007669"/>
    <property type="project" value="UniProtKB-SubCell"/>
</dbReference>
<evidence type="ECO:0000313" key="15">
    <source>
        <dbReference type="Proteomes" id="UP000254879"/>
    </source>
</evidence>
<evidence type="ECO:0000256" key="5">
    <source>
        <dbReference type="ARBA" id="ARBA00022729"/>
    </source>
</evidence>
<dbReference type="GO" id="GO:0032977">
    <property type="term" value="F:membrane insertase activity"/>
    <property type="evidence" value="ECO:0007669"/>
    <property type="project" value="InterPro"/>
</dbReference>
<feature type="transmembrane region" description="Helical" evidence="12">
    <location>
        <begin position="48"/>
        <end position="72"/>
    </location>
</feature>
<evidence type="ECO:0000256" key="3">
    <source>
        <dbReference type="ARBA" id="ARBA00022475"/>
    </source>
</evidence>
<evidence type="ECO:0000313" key="14">
    <source>
        <dbReference type="EMBL" id="STY43158.1"/>
    </source>
</evidence>
<dbReference type="InterPro" id="IPR047196">
    <property type="entry name" value="YidC_ALB_C"/>
</dbReference>
<gene>
    <name evidence="14" type="primary">misCB</name>
    <name evidence="12" type="synonym">yidC</name>
    <name evidence="14" type="ORF">NCTC10815_00445</name>
</gene>
<dbReference type="NCBIfam" id="TIGR03592">
    <property type="entry name" value="yidC_oxa1_cterm"/>
    <property type="match status" value="1"/>
</dbReference>
<evidence type="ECO:0000256" key="12">
    <source>
        <dbReference type="HAMAP-Rule" id="MF_01811"/>
    </source>
</evidence>
<evidence type="ECO:0000256" key="9">
    <source>
        <dbReference type="ARBA" id="ARBA00023139"/>
    </source>
</evidence>
<organism evidence="14 15">
    <name type="scientific">Listeria grayi</name>
    <name type="common">Listeria murrayi</name>
    <dbReference type="NCBI Taxonomy" id="1641"/>
    <lineage>
        <taxon>Bacteria</taxon>
        <taxon>Bacillati</taxon>
        <taxon>Bacillota</taxon>
        <taxon>Bacilli</taxon>
        <taxon>Bacillales</taxon>
        <taxon>Listeriaceae</taxon>
        <taxon>Listeria</taxon>
    </lineage>
</organism>
<dbReference type="PROSITE" id="PS51257">
    <property type="entry name" value="PROKAR_LIPOPROTEIN"/>
    <property type="match status" value="1"/>
</dbReference>
<dbReference type="OrthoDB" id="9780552at2"/>
<feature type="transmembrane region" description="Helical" evidence="12">
    <location>
        <begin position="134"/>
        <end position="153"/>
    </location>
</feature>
<dbReference type="AlphaFoldDB" id="A0A378M9Y0"/>
<dbReference type="InterPro" id="IPR028055">
    <property type="entry name" value="YidC/Oxa/ALB_C"/>
</dbReference>
<dbReference type="EMBL" id="UGPG01000001">
    <property type="protein sequence ID" value="STY43158.1"/>
    <property type="molecule type" value="Genomic_DNA"/>
</dbReference>
<keyword evidence="9" id="KW-0564">Palmitate</keyword>
<keyword evidence="5 12" id="KW-0732">Signal</keyword>
<evidence type="ECO:0000256" key="1">
    <source>
        <dbReference type="ARBA" id="ARBA00004651"/>
    </source>
</evidence>
<feature type="domain" description="Membrane insertase YidC/Oxa/ALB C-terminal" evidence="13">
    <location>
        <begin position="57"/>
        <end position="244"/>
    </location>
</feature>
<dbReference type="GO" id="GO:0015031">
    <property type="term" value="P:protein transport"/>
    <property type="evidence" value="ECO:0007669"/>
    <property type="project" value="UniProtKB-KW"/>
</dbReference>
<evidence type="ECO:0000256" key="8">
    <source>
        <dbReference type="ARBA" id="ARBA00023136"/>
    </source>
</evidence>
<keyword evidence="2 12" id="KW-0813">Transport</keyword>
<dbReference type="HAMAP" id="MF_01811">
    <property type="entry name" value="YidC_type2"/>
    <property type="match status" value="1"/>
</dbReference>
<keyword evidence="6 12" id="KW-0653">Protein transport</keyword>
<dbReference type="GO" id="GO:0051205">
    <property type="term" value="P:protein insertion into membrane"/>
    <property type="evidence" value="ECO:0007669"/>
    <property type="project" value="TreeGrafter"/>
</dbReference>
<keyword evidence="7 12" id="KW-1133">Transmembrane helix</keyword>
<dbReference type="RefSeq" id="WP_003755991.1">
    <property type="nucleotide sequence ID" value="NZ_CABKNG010000001.1"/>
</dbReference>
<protein>
    <recommendedName>
        <fullName evidence="12">Membrane protein insertase YidC</fullName>
    </recommendedName>
    <alternativeName>
        <fullName evidence="12">Foldase YidC</fullName>
    </alternativeName>
    <alternativeName>
        <fullName evidence="12">Membrane integrase YidC</fullName>
    </alternativeName>
    <alternativeName>
        <fullName evidence="12">Membrane protein YidC</fullName>
    </alternativeName>
</protein>
<dbReference type="CDD" id="cd20070">
    <property type="entry name" value="5TM_YidC_Alb3"/>
    <property type="match status" value="1"/>
</dbReference>
<keyword evidence="10 12" id="KW-0143">Chaperone</keyword>
<comment type="function">
    <text evidence="12">Required for the insertion and/or proper folding and/or complex formation of integral membrane proteins into the membrane. Involved in integration of membrane proteins that insert both dependently and independently of the Sec translocase complex, as well as at least some lipoproteins.</text>
</comment>
<comment type="similarity">
    <text evidence="12">Belongs to the OXA1/ALB3/YidC family. Type 2 subfamily.</text>
</comment>
<evidence type="ECO:0000256" key="6">
    <source>
        <dbReference type="ARBA" id="ARBA00022927"/>
    </source>
</evidence>
<feature type="transmembrane region" description="Helical" evidence="12">
    <location>
        <begin position="173"/>
        <end position="193"/>
    </location>
</feature>
<accession>A0A378M9Y0</accession>
<dbReference type="PANTHER" id="PTHR12428:SF65">
    <property type="entry name" value="CYTOCHROME C OXIDASE ASSEMBLY PROTEIN COX18, MITOCHONDRIAL"/>
    <property type="match status" value="1"/>
</dbReference>
<sequence length="274" mass="30931">MKKKYVILMLVALGALLVLSGCSLDPSQNQDGFFNVYLIKPFASVIKFFASFFDGSYGIAIIITTIIIRAIIMPLNLRTAKAQMGMQTKMAAAKPEIDDIQARVKRAATKEEQVKIQQEMTLVYQKYDINPLQMGCLPLIIQMPILMAFYYAIRGSQEIATHTFLWFNLGHPDMVLAILAGLVYLLQYFVSMIGNTPEQKKQMRVMGLISPAMILFISFSAPSALALYWAVGGLFLAGQTLLTKKLYMNKHPEIKEIEKEEQEIQDMLDKNKEK</sequence>
<evidence type="ECO:0000256" key="11">
    <source>
        <dbReference type="ARBA" id="ARBA00023288"/>
    </source>
</evidence>
<evidence type="ECO:0000256" key="4">
    <source>
        <dbReference type="ARBA" id="ARBA00022692"/>
    </source>
</evidence>
<dbReference type="InterPro" id="IPR023060">
    <property type="entry name" value="YidC/YidC1/YidC2_Firmicutes"/>
</dbReference>
<keyword evidence="8 12" id="KW-0472">Membrane</keyword>
<reference evidence="14 15" key="1">
    <citation type="submission" date="2018-06" db="EMBL/GenBank/DDBJ databases">
        <authorList>
            <consortium name="Pathogen Informatics"/>
            <person name="Doyle S."/>
        </authorList>
    </citation>
    <scope>NUCLEOTIDE SEQUENCE [LARGE SCALE GENOMIC DNA]</scope>
    <source>
        <strain evidence="15">NCTC 10815</strain>
    </source>
</reference>
<dbReference type="Pfam" id="PF02096">
    <property type="entry name" value="60KD_IMP"/>
    <property type="match status" value="1"/>
</dbReference>
<evidence type="ECO:0000259" key="13">
    <source>
        <dbReference type="Pfam" id="PF02096"/>
    </source>
</evidence>
<name>A0A378M9Y0_LISGR</name>
<dbReference type="PRINTS" id="PR00701">
    <property type="entry name" value="60KDINNERMP"/>
</dbReference>
<proteinExistence type="inferred from homology"/>
<comment type="subcellular location">
    <subcellularLocation>
        <location evidence="1 12">Cell membrane</location>
        <topology evidence="1 12">Multi-pass membrane protein</topology>
    </subcellularLocation>
</comment>
<comment type="caution">
    <text evidence="12">Lacks conserved residue(s) required for the propagation of feature annotation.</text>
</comment>
<evidence type="ECO:0000256" key="2">
    <source>
        <dbReference type="ARBA" id="ARBA00022448"/>
    </source>
</evidence>
<keyword evidence="4 12" id="KW-0812">Transmembrane</keyword>
<dbReference type="PANTHER" id="PTHR12428">
    <property type="entry name" value="OXA1"/>
    <property type="match status" value="1"/>
</dbReference>
<keyword evidence="3 12" id="KW-1003">Cell membrane</keyword>
<evidence type="ECO:0000256" key="7">
    <source>
        <dbReference type="ARBA" id="ARBA00022989"/>
    </source>
</evidence>
<dbReference type="Proteomes" id="UP000254879">
    <property type="component" value="Unassembled WGS sequence"/>
</dbReference>
<evidence type="ECO:0000256" key="10">
    <source>
        <dbReference type="ARBA" id="ARBA00023186"/>
    </source>
</evidence>